<comment type="caution">
    <text evidence="1">The sequence shown here is derived from an EMBL/GenBank/DDBJ whole genome shotgun (WGS) entry which is preliminary data.</text>
</comment>
<dbReference type="HAMAP" id="MF_01223">
    <property type="entry name" value="UPF0212"/>
    <property type="match status" value="1"/>
</dbReference>
<accession>A0A0W8FCJ4</accession>
<sequence length="114" mass="12512">MPNFNVLLEGAWLVRDVKTENDAIGVAISEAGKRLNQRKMDFVEVEVGQWDCPECNEPLDGVFLVASMALVALLFEIKIFNAESEEHAGRIAKSTVGKALGTIPLRVLETEKIG</sequence>
<dbReference type="Pfam" id="PF04475">
    <property type="entry name" value="DUF555"/>
    <property type="match status" value="1"/>
</dbReference>
<reference evidence="1" key="1">
    <citation type="journal article" date="2015" name="Proc. Natl. Acad. Sci. U.S.A.">
        <title>Networks of energetic and metabolic interactions define dynamics in microbial communities.</title>
        <authorList>
            <person name="Embree M."/>
            <person name="Liu J.K."/>
            <person name="Al-Bassam M.M."/>
            <person name="Zengler K."/>
        </authorList>
    </citation>
    <scope>NUCLEOTIDE SEQUENCE</scope>
</reference>
<dbReference type="PIRSF" id="PIRSF016934">
    <property type="entry name" value="UCP016934"/>
    <property type="match status" value="1"/>
</dbReference>
<name>A0A0W8FCJ4_9ZZZZ</name>
<dbReference type="PANTHER" id="PTHR42199:SF1">
    <property type="entry name" value="UPF0212 PROTEIN TK1194"/>
    <property type="match status" value="1"/>
</dbReference>
<dbReference type="NCBIfam" id="NF003035">
    <property type="entry name" value="PRK03922.1"/>
    <property type="match status" value="1"/>
</dbReference>
<gene>
    <name evidence="1" type="ORF">ASZ90_011904</name>
</gene>
<organism evidence="1">
    <name type="scientific">hydrocarbon metagenome</name>
    <dbReference type="NCBI Taxonomy" id="938273"/>
    <lineage>
        <taxon>unclassified sequences</taxon>
        <taxon>metagenomes</taxon>
        <taxon>ecological metagenomes</taxon>
    </lineage>
</organism>
<dbReference type="EMBL" id="LNQE01001386">
    <property type="protein sequence ID" value="KUG18354.1"/>
    <property type="molecule type" value="Genomic_DNA"/>
</dbReference>
<dbReference type="InterPro" id="IPR007564">
    <property type="entry name" value="UPF0212"/>
</dbReference>
<protein>
    <submittedName>
        <fullName evidence="1">Uncharacterized protein</fullName>
    </submittedName>
</protein>
<dbReference type="AlphaFoldDB" id="A0A0W8FCJ4"/>
<dbReference type="PANTHER" id="PTHR42199">
    <property type="entry name" value="UPF0212 PROTEIN MJ0068"/>
    <property type="match status" value="1"/>
</dbReference>
<evidence type="ECO:0000313" key="1">
    <source>
        <dbReference type="EMBL" id="KUG18354.1"/>
    </source>
</evidence>
<proteinExistence type="inferred from homology"/>